<accession>A0A8H4PBP4</accession>
<keyword evidence="3" id="KW-1185">Reference proteome</keyword>
<feature type="transmembrane region" description="Helical" evidence="1">
    <location>
        <begin position="85"/>
        <end position="108"/>
    </location>
</feature>
<reference evidence="2 3" key="1">
    <citation type="submission" date="2020-01" db="EMBL/GenBank/DDBJ databases">
        <title>Identification and distribution of gene clusters putatively required for synthesis of sphingolipid metabolism inhibitors in phylogenetically diverse species of the filamentous fungus Fusarium.</title>
        <authorList>
            <person name="Kim H.-S."/>
            <person name="Busman M."/>
            <person name="Brown D.W."/>
            <person name="Divon H."/>
            <person name="Uhlig S."/>
            <person name="Proctor R.H."/>
        </authorList>
    </citation>
    <scope>NUCLEOTIDE SEQUENCE [LARGE SCALE GENOMIC DNA]</scope>
    <source>
        <strain evidence="2 3">NRRL 20459</strain>
    </source>
</reference>
<evidence type="ECO:0000313" key="2">
    <source>
        <dbReference type="EMBL" id="KAF4466605.1"/>
    </source>
</evidence>
<evidence type="ECO:0000256" key="1">
    <source>
        <dbReference type="SAM" id="Phobius"/>
    </source>
</evidence>
<sequence length="183" mass="20720">MDRVKDFFRSHWFDPHWKTRVHIATIVLIILVIGLTGARVATKPAGVPTTRSDTLAITMAAKSIVFLLYQLLTEKVDRFKKWGSLKAYAVLNTLEIVFWFVVPIMAFMGISAFCEGVNCAFAWFVALNGFLLMFASFWTAVICWKNHRYFKSTGMVRGADTLPRPYDPYAGNNSSFSTQSAMK</sequence>
<comment type="caution">
    <text evidence="2">The sequence shown here is derived from an EMBL/GenBank/DDBJ whole genome shotgun (WGS) entry which is preliminary data.</text>
</comment>
<dbReference type="EMBL" id="JAADYS010000852">
    <property type="protein sequence ID" value="KAF4466605.1"/>
    <property type="molecule type" value="Genomic_DNA"/>
</dbReference>
<feature type="transmembrane region" description="Helical" evidence="1">
    <location>
        <begin position="21"/>
        <end position="42"/>
    </location>
</feature>
<keyword evidence="1" id="KW-0472">Membrane</keyword>
<proteinExistence type="predicted"/>
<protein>
    <submittedName>
        <fullName evidence="2">Uncharacterized protein</fullName>
    </submittedName>
</protein>
<dbReference type="OrthoDB" id="3436860at2759"/>
<name>A0A8H4PBP4_9HYPO</name>
<keyword evidence="1" id="KW-1133">Transmembrane helix</keyword>
<dbReference type="Proteomes" id="UP000554235">
    <property type="component" value="Unassembled WGS sequence"/>
</dbReference>
<feature type="transmembrane region" description="Helical" evidence="1">
    <location>
        <begin position="120"/>
        <end position="144"/>
    </location>
</feature>
<dbReference type="AlphaFoldDB" id="A0A8H4PBP4"/>
<organism evidence="2 3">
    <name type="scientific">Fusarium albosuccineum</name>
    <dbReference type="NCBI Taxonomy" id="1237068"/>
    <lineage>
        <taxon>Eukaryota</taxon>
        <taxon>Fungi</taxon>
        <taxon>Dikarya</taxon>
        <taxon>Ascomycota</taxon>
        <taxon>Pezizomycotina</taxon>
        <taxon>Sordariomycetes</taxon>
        <taxon>Hypocreomycetidae</taxon>
        <taxon>Hypocreales</taxon>
        <taxon>Nectriaceae</taxon>
        <taxon>Fusarium</taxon>
        <taxon>Fusarium decemcellulare species complex</taxon>
    </lineage>
</organism>
<evidence type="ECO:0000313" key="3">
    <source>
        <dbReference type="Proteomes" id="UP000554235"/>
    </source>
</evidence>
<feature type="transmembrane region" description="Helical" evidence="1">
    <location>
        <begin position="54"/>
        <end position="73"/>
    </location>
</feature>
<keyword evidence="1" id="KW-0812">Transmembrane</keyword>
<gene>
    <name evidence="2" type="ORF">FALBO_6532</name>
</gene>